<evidence type="ECO:0000313" key="2">
    <source>
        <dbReference type="Proteomes" id="UP000507962"/>
    </source>
</evidence>
<organism evidence="1 2">
    <name type="scientific">Desulfoluna butyratoxydans</name>
    <dbReference type="NCBI Taxonomy" id="231438"/>
    <lineage>
        <taxon>Bacteria</taxon>
        <taxon>Pseudomonadati</taxon>
        <taxon>Thermodesulfobacteriota</taxon>
        <taxon>Desulfobacteria</taxon>
        <taxon>Desulfobacterales</taxon>
        <taxon>Desulfolunaceae</taxon>
        <taxon>Desulfoluna</taxon>
    </lineage>
</organism>
<accession>A0A4V6IL22</accession>
<reference evidence="1 2" key="1">
    <citation type="submission" date="2019-03" db="EMBL/GenBank/DDBJ databases">
        <authorList>
            <person name="Nijsse B."/>
        </authorList>
    </citation>
    <scope>NUCLEOTIDE SEQUENCE [LARGE SCALE GENOMIC DNA]</scope>
    <source>
        <strain evidence="1">Desulfoluna butyratoxydans MSL71</strain>
    </source>
</reference>
<evidence type="ECO:0000313" key="1">
    <source>
        <dbReference type="EMBL" id="VFQ43478.1"/>
    </source>
</evidence>
<dbReference type="Proteomes" id="UP000507962">
    <property type="component" value="Unassembled WGS sequence"/>
</dbReference>
<sequence>MKRGKSGITASEKQKTSATQLGNLNPIFVKGDPVHYHSVIGGPHDDKIYVIRGIGCLPGNREVAWLEGKAGCVDLEALSHVEQTKGGTK</sequence>
<dbReference type="EMBL" id="CAADHO010000002">
    <property type="protein sequence ID" value="VFQ43478.1"/>
    <property type="molecule type" value="Genomic_DNA"/>
</dbReference>
<gene>
    <name evidence="1" type="ORF">MSL71_11130</name>
</gene>
<protein>
    <submittedName>
        <fullName evidence="1">Uncharacterized protein</fullName>
    </submittedName>
</protein>
<name>A0A4V6IL22_9BACT</name>
<dbReference type="RefSeq" id="WP_180137684.1">
    <property type="nucleotide sequence ID" value="NZ_CAADHO010000002.1"/>
</dbReference>
<proteinExistence type="predicted"/>
<dbReference type="AlphaFoldDB" id="A0A4V6IL22"/>
<keyword evidence="2" id="KW-1185">Reference proteome</keyword>